<gene>
    <name evidence="1" type="ORF">U9M48_025694</name>
</gene>
<dbReference type="Proteomes" id="UP001341281">
    <property type="component" value="Chromosome 05"/>
</dbReference>
<protein>
    <submittedName>
        <fullName evidence="1">Uncharacterized protein</fullName>
    </submittedName>
</protein>
<proteinExistence type="predicted"/>
<dbReference type="EMBL" id="CP144749">
    <property type="protein sequence ID" value="WVZ77893.1"/>
    <property type="molecule type" value="Genomic_DNA"/>
</dbReference>
<evidence type="ECO:0000313" key="1">
    <source>
        <dbReference type="EMBL" id="WVZ77893.1"/>
    </source>
</evidence>
<reference evidence="1 2" key="1">
    <citation type="submission" date="2024-02" db="EMBL/GenBank/DDBJ databases">
        <title>High-quality chromosome-scale genome assembly of Pensacola bahiagrass (Paspalum notatum Flugge var. saurae).</title>
        <authorList>
            <person name="Vega J.M."/>
            <person name="Podio M."/>
            <person name="Orjuela J."/>
            <person name="Siena L.A."/>
            <person name="Pessino S.C."/>
            <person name="Combes M.C."/>
            <person name="Mariac C."/>
            <person name="Albertini E."/>
            <person name="Pupilli F."/>
            <person name="Ortiz J.P.A."/>
            <person name="Leblanc O."/>
        </authorList>
    </citation>
    <scope>NUCLEOTIDE SEQUENCE [LARGE SCALE GENOMIC DNA]</scope>
    <source>
        <strain evidence="1">R1</strain>
        <tissue evidence="1">Leaf</tissue>
    </source>
</reference>
<name>A0AAQ3WXL8_PASNO</name>
<evidence type="ECO:0000313" key="2">
    <source>
        <dbReference type="Proteomes" id="UP001341281"/>
    </source>
</evidence>
<sequence>MMPVKLLMPRFISSGKALGMLYVVVAQMNILQSLKLTYRFWNASTKSIPSKIYCDQINELIDAAEWSFQLIIWKRERCHHGTITKAWRDTSTELILRSRIANDGALTQKLVGICPIKLLLLMLSATRFFITSHMLDGNCPVKKLLEIFSTCRGHTGVSTKLIEADIKDGDASGQHQFQWLRDAKDTSVTVLFALQATPSHLQQSVPFFHVTVRLLSCESPARNWRRELLSCSVQELVVEAKKSRTAARPSEIVGNLLLFFMCENLSGSMLAPAPKK</sequence>
<dbReference type="AlphaFoldDB" id="A0AAQ3WXL8"/>
<organism evidence="1 2">
    <name type="scientific">Paspalum notatum var. saurae</name>
    <dbReference type="NCBI Taxonomy" id="547442"/>
    <lineage>
        <taxon>Eukaryota</taxon>
        <taxon>Viridiplantae</taxon>
        <taxon>Streptophyta</taxon>
        <taxon>Embryophyta</taxon>
        <taxon>Tracheophyta</taxon>
        <taxon>Spermatophyta</taxon>
        <taxon>Magnoliopsida</taxon>
        <taxon>Liliopsida</taxon>
        <taxon>Poales</taxon>
        <taxon>Poaceae</taxon>
        <taxon>PACMAD clade</taxon>
        <taxon>Panicoideae</taxon>
        <taxon>Andropogonodae</taxon>
        <taxon>Paspaleae</taxon>
        <taxon>Paspalinae</taxon>
        <taxon>Paspalum</taxon>
    </lineage>
</organism>
<accession>A0AAQ3WXL8</accession>
<keyword evidence="2" id="KW-1185">Reference proteome</keyword>